<dbReference type="RefSeq" id="WP_305974804.1">
    <property type="nucleotide sequence ID" value="NZ_JAPJDZ010000012.1"/>
</dbReference>
<protein>
    <recommendedName>
        <fullName evidence="4">Transcriptional regulator, PadR family</fullName>
    </recommendedName>
</protein>
<dbReference type="Proteomes" id="UP001231109">
    <property type="component" value="Unassembled WGS sequence"/>
</dbReference>
<reference evidence="2 3" key="1">
    <citation type="submission" date="2022-11" db="EMBL/GenBank/DDBJ databases">
        <title>Viruses from the air-sea interface of a natural surface slick.</title>
        <authorList>
            <person name="Rahlff J."/>
            <person name="Holmfeldt K."/>
        </authorList>
    </citation>
    <scope>NUCLEOTIDE SEQUENCE [LARGE SCALE GENOMIC DNA]</scope>
    <source>
        <strain evidence="2 3">SMS4</strain>
    </source>
</reference>
<keyword evidence="1" id="KW-0175">Coiled coil</keyword>
<comment type="caution">
    <text evidence="2">The sequence shown here is derived from an EMBL/GenBank/DDBJ whole genome shotgun (WGS) entry which is preliminary data.</text>
</comment>
<organism evidence="2 3">
    <name type="scientific">Rheinheimera baltica</name>
    <dbReference type="NCBI Taxonomy" id="67576"/>
    <lineage>
        <taxon>Bacteria</taxon>
        <taxon>Pseudomonadati</taxon>
        <taxon>Pseudomonadota</taxon>
        <taxon>Gammaproteobacteria</taxon>
        <taxon>Chromatiales</taxon>
        <taxon>Chromatiaceae</taxon>
        <taxon>Rheinheimera</taxon>
    </lineage>
</organism>
<accession>A0ABT9HYE3</accession>
<keyword evidence="3" id="KW-1185">Reference proteome</keyword>
<proteinExistence type="predicted"/>
<evidence type="ECO:0000313" key="3">
    <source>
        <dbReference type="Proteomes" id="UP001231109"/>
    </source>
</evidence>
<evidence type="ECO:0000313" key="2">
    <source>
        <dbReference type="EMBL" id="MDP5135706.1"/>
    </source>
</evidence>
<gene>
    <name evidence="2" type="ORF">ORJ04_07070</name>
</gene>
<name>A0ABT9HYE3_9GAMM</name>
<dbReference type="EMBL" id="JAPJDZ010000012">
    <property type="protein sequence ID" value="MDP5135706.1"/>
    <property type="molecule type" value="Genomic_DNA"/>
</dbReference>
<sequence>MSVRKTLLAMIHHHQLTQFTIGELKQLSRGQISASSPEQLGTKIYKQVWVLKNEGHLELDKHPTEPQQNTYTLTKSGNDLILSMEFDKLAQPVSTAKSIGLDSLNLKLSKYSSELASASAEAQEYQQLSKEHPELTASIQSKYVSAKERAAMYQGRLSAIENVLRDFE</sequence>
<feature type="coiled-coil region" evidence="1">
    <location>
        <begin position="101"/>
        <end position="128"/>
    </location>
</feature>
<evidence type="ECO:0008006" key="4">
    <source>
        <dbReference type="Google" id="ProtNLM"/>
    </source>
</evidence>
<evidence type="ECO:0000256" key="1">
    <source>
        <dbReference type="SAM" id="Coils"/>
    </source>
</evidence>